<dbReference type="PANTHER" id="PTHR11067">
    <property type="entry name" value="INOSINE TRIPHOSPHATE PYROPHOSPHATASE/HAM1 PROTEIN"/>
    <property type="match status" value="1"/>
</dbReference>
<gene>
    <name evidence="3" type="ORF">A2370_02125</name>
</gene>
<dbReference type="Pfam" id="PF01725">
    <property type="entry name" value="Ham1p_like"/>
    <property type="match status" value="1"/>
</dbReference>
<dbReference type="GO" id="GO:0005737">
    <property type="term" value="C:cytoplasm"/>
    <property type="evidence" value="ECO:0007669"/>
    <property type="project" value="TreeGrafter"/>
</dbReference>
<dbReference type="CDD" id="cd00985">
    <property type="entry name" value="Maf_Ham1"/>
    <property type="match status" value="1"/>
</dbReference>
<dbReference type="SUPFAM" id="SSF52972">
    <property type="entry name" value="ITPase-like"/>
    <property type="match status" value="1"/>
</dbReference>
<keyword evidence="2" id="KW-0378">Hydrolase</keyword>
<dbReference type="STRING" id="1802436.A2370_02125"/>
<sequence length="212" mass="23836">MKIYLATSNEGKIREIKTALADSAVELTPIDIDLDEIEEEMKLKGVTNMEEISKAKALKAYHKIRERGLENNPIIVDDAGIYIEGTDGPGIDTKKFVKDCGGVEGLKGVLIEGQGAYFQSVISIMRDGLIRPESFIGRINGHLSIKGNFSEIEKGFPFNHFFIPEGRSEFMAEIPLEQRINYNHRMKAAHELREYVENLAEKEELMAGESFK</sequence>
<protein>
    <recommendedName>
        <fullName evidence="5">Non-canonical purine NTP pyrophosphatase</fullName>
    </recommendedName>
</protein>
<comment type="similarity">
    <text evidence="1">Belongs to the HAM1 NTPase family.</text>
</comment>
<dbReference type="InterPro" id="IPR002637">
    <property type="entry name" value="RdgB/HAM1"/>
</dbReference>
<comment type="caution">
    <text evidence="3">The sequence shown here is derived from an EMBL/GenBank/DDBJ whole genome shotgun (WGS) entry which is preliminary data.</text>
</comment>
<name>A0A1G2QE99_9BACT</name>
<dbReference type="EMBL" id="MHTH01000007">
    <property type="protein sequence ID" value="OHA58743.1"/>
    <property type="molecule type" value="Genomic_DNA"/>
</dbReference>
<reference evidence="3 4" key="1">
    <citation type="journal article" date="2016" name="Nat. Commun.">
        <title>Thousands of microbial genomes shed light on interconnected biogeochemical processes in an aquifer system.</title>
        <authorList>
            <person name="Anantharaman K."/>
            <person name="Brown C.T."/>
            <person name="Hug L.A."/>
            <person name="Sharon I."/>
            <person name="Castelle C.J."/>
            <person name="Probst A.J."/>
            <person name="Thomas B.C."/>
            <person name="Singh A."/>
            <person name="Wilkins M.J."/>
            <person name="Karaoz U."/>
            <person name="Brodie E.L."/>
            <person name="Williams K.H."/>
            <person name="Hubbard S.S."/>
            <person name="Banfield J.F."/>
        </authorList>
    </citation>
    <scope>NUCLEOTIDE SEQUENCE [LARGE SCALE GENOMIC DNA]</scope>
</reference>
<accession>A0A1G2QE99</accession>
<dbReference type="AlphaFoldDB" id="A0A1G2QE99"/>
<evidence type="ECO:0000256" key="1">
    <source>
        <dbReference type="ARBA" id="ARBA00008023"/>
    </source>
</evidence>
<evidence type="ECO:0000313" key="4">
    <source>
        <dbReference type="Proteomes" id="UP000176222"/>
    </source>
</evidence>
<evidence type="ECO:0000256" key="2">
    <source>
        <dbReference type="ARBA" id="ARBA00022801"/>
    </source>
</evidence>
<dbReference type="GO" id="GO:0009143">
    <property type="term" value="P:nucleoside triphosphate catabolic process"/>
    <property type="evidence" value="ECO:0007669"/>
    <property type="project" value="InterPro"/>
</dbReference>
<evidence type="ECO:0000313" key="3">
    <source>
        <dbReference type="EMBL" id="OHA58743.1"/>
    </source>
</evidence>
<evidence type="ECO:0008006" key="5">
    <source>
        <dbReference type="Google" id="ProtNLM"/>
    </source>
</evidence>
<organism evidence="3 4">
    <name type="scientific">Candidatus Vogelbacteria bacterium RIFOXYB1_FULL_42_16</name>
    <dbReference type="NCBI Taxonomy" id="1802436"/>
    <lineage>
        <taxon>Bacteria</taxon>
        <taxon>Candidatus Vogeliibacteriota</taxon>
    </lineage>
</organism>
<dbReference type="GO" id="GO:0047429">
    <property type="term" value="F:nucleoside triphosphate diphosphatase activity"/>
    <property type="evidence" value="ECO:0007669"/>
    <property type="project" value="InterPro"/>
</dbReference>
<dbReference type="Gene3D" id="3.90.950.10">
    <property type="match status" value="1"/>
</dbReference>
<dbReference type="PANTHER" id="PTHR11067:SF9">
    <property type="entry name" value="INOSINE TRIPHOSPHATE PYROPHOSPHATASE"/>
    <property type="match status" value="1"/>
</dbReference>
<dbReference type="Proteomes" id="UP000176222">
    <property type="component" value="Unassembled WGS sequence"/>
</dbReference>
<dbReference type="InterPro" id="IPR029001">
    <property type="entry name" value="ITPase-like_fam"/>
</dbReference>
<proteinExistence type="inferred from homology"/>